<feature type="compositionally biased region" description="Low complexity" evidence="1">
    <location>
        <begin position="400"/>
        <end position="413"/>
    </location>
</feature>
<evidence type="ECO:0000313" key="2">
    <source>
        <dbReference type="Proteomes" id="UP000515135"/>
    </source>
</evidence>
<feature type="region of interest" description="Disordered" evidence="1">
    <location>
        <begin position="796"/>
        <end position="821"/>
    </location>
</feature>
<sequence length="985" mass="107147">MGDQTVTAQGEGDKDASSEDVDSKPQRAISDIGAKNRLSWYNFFSRGRGNVSGDVAGQEAAADESSAVTAVESETDTPQAGSTSTPTTSEEHSSSLEDWFLSNEEEHEDFISEVQLDTLVIMEVEEDEPVRPTQRGDWYTLLWRSHSESSSGSPSEGDRRWSIADELEVSPVLTKIMEEDYHEKDTGNKNGLMCDLEHLEMTKDGRFAPLGGDPEEPLPGKQVGTEAGTGTEVQKDLVRQGQIEKSLMRWLDAGFQGNVFVEEAEWEDAQYGTDDSYGEGDESYDSDDEDEDVFVEDMAESSPEAFSPFLQGQGSDTPNEAVVIASCFGIAGPYVRSTLQRRLSVILELSDSDSSGTEPNTTEHETSGQEVHIVDTRSTSGKQPAETATTMSAETNVHNSVGSSEGTESEGPSINTLLDCSREDIATLNETVVPDSLCPAGATEDKPPLKAEATKEDIIPFSADSSAKTKFDTENVLSEETENVDTELDTSNVIDVDISLRVTTEAKPPSTDTTPEATVITSDNELDKVAQPAHIVPSAMVHSGGETTEVRGIEKRQTEPDITASVKNKAGKLLRMSMTTSGDNDVDVNERNDINANNIRTLTGANEVETTATDIEKYIHMTLSDPSSGMIFDIDPTVETVPWSIATAVLSEKDRMKTQNQDVDGTTIKCEIFKPESRHENITNEESSTAELSGLVAGEDAGKDNDREDTAGTDKTVSRMERIEDNGGHELQTTDIATPLKTSVDDTADTAEKTGTDSVADELGNTQTDYTERLQTTDSEDTMAKAEITEAEKTPYNSCDMDAGDTIDADNITPRPETTDVTTKRLQTVMHEDKPAQMDIQVGEEHSGIKSSGNDSTKTETIHNTDETKSSSAFPQEFGAKKHYRELDKIEGYEINNSVPEMQVMNEWLSAVLTVKTDQVVSESIGSDSDSEDETRYAVLDRAEVYVWSESGSESEEEHESDKVDVPIPAGGNVGKNRKGRCAVQ</sequence>
<evidence type="ECO:0000256" key="1">
    <source>
        <dbReference type="SAM" id="MobiDB-lite"/>
    </source>
</evidence>
<feature type="compositionally biased region" description="Polar residues" evidence="1">
    <location>
        <begin position="376"/>
        <end position="399"/>
    </location>
</feature>
<feature type="compositionally biased region" description="Basic and acidic residues" evidence="1">
    <location>
        <begin position="11"/>
        <end position="25"/>
    </location>
</feature>
<dbReference type="KEGG" id="bbel:109476957"/>
<feature type="region of interest" description="Disordered" evidence="1">
    <location>
        <begin position="51"/>
        <end position="97"/>
    </location>
</feature>
<keyword evidence="2" id="KW-1185">Reference proteome</keyword>
<dbReference type="OrthoDB" id="10110252at2759"/>
<organism evidence="2 3">
    <name type="scientific">Branchiostoma belcheri</name>
    <name type="common">Amphioxus</name>
    <dbReference type="NCBI Taxonomy" id="7741"/>
    <lineage>
        <taxon>Eukaryota</taxon>
        <taxon>Metazoa</taxon>
        <taxon>Chordata</taxon>
        <taxon>Cephalochordata</taxon>
        <taxon>Leptocardii</taxon>
        <taxon>Amphioxiformes</taxon>
        <taxon>Branchiostomatidae</taxon>
        <taxon>Branchiostoma</taxon>
    </lineage>
</organism>
<feature type="compositionally biased region" description="Basic and acidic residues" evidence="1">
    <location>
        <begin position="361"/>
        <end position="375"/>
    </location>
</feature>
<feature type="region of interest" description="Disordered" evidence="1">
    <location>
        <begin position="949"/>
        <end position="985"/>
    </location>
</feature>
<feature type="region of interest" description="Disordered" evidence="1">
    <location>
        <begin position="677"/>
        <end position="721"/>
    </location>
</feature>
<dbReference type="AlphaFoldDB" id="A0A6P4ZA36"/>
<dbReference type="RefSeq" id="XP_019633538.1">
    <property type="nucleotide sequence ID" value="XM_019777979.1"/>
</dbReference>
<accession>A0A6P4ZA36</accession>
<proteinExistence type="predicted"/>
<protein>
    <submittedName>
        <fullName evidence="3">Uncharacterized protein LOC109476957</fullName>
    </submittedName>
</protein>
<feature type="compositionally biased region" description="Basic and acidic residues" evidence="1">
    <location>
        <begin position="700"/>
        <end position="721"/>
    </location>
</feature>
<feature type="region of interest" description="Disordered" evidence="1">
    <location>
        <begin position="350"/>
        <end position="415"/>
    </location>
</feature>
<feature type="region of interest" description="Disordered" evidence="1">
    <location>
        <begin position="1"/>
        <end position="29"/>
    </location>
</feature>
<feature type="region of interest" description="Disordered" evidence="1">
    <location>
        <begin position="845"/>
        <end position="872"/>
    </location>
</feature>
<gene>
    <name evidence="3" type="primary">LOC109476957</name>
</gene>
<feature type="compositionally biased region" description="Basic residues" evidence="1">
    <location>
        <begin position="976"/>
        <end position="985"/>
    </location>
</feature>
<evidence type="ECO:0000313" key="3">
    <source>
        <dbReference type="RefSeq" id="XP_019633538.1"/>
    </source>
</evidence>
<dbReference type="Proteomes" id="UP000515135">
    <property type="component" value="Unplaced"/>
</dbReference>
<feature type="compositionally biased region" description="Basic and acidic residues" evidence="1">
    <location>
        <begin position="857"/>
        <end position="869"/>
    </location>
</feature>
<reference evidence="3" key="1">
    <citation type="submission" date="2025-08" db="UniProtKB">
        <authorList>
            <consortium name="RefSeq"/>
        </authorList>
    </citation>
    <scope>IDENTIFICATION</scope>
    <source>
        <tissue evidence="3">Gonad</tissue>
    </source>
</reference>
<dbReference type="GeneID" id="109476957"/>
<name>A0A6P4ZA36_BRABE</name>
<feature type="region of interest" description="Disordered" evidence="1">
    <location>
        <begin position="210"/>
        <end position="229"/>
    </location>
</feature>